<evidence type="ECO:0000313" key="2">
    <source>
        <dbReference type="Proteomes" id="UP001437386"/>
    </source>
</evidence>
<gene>
    <name evidence="1" type="ORF">U7154_000002</name>
</gene>
<sequence>MQKLLVNFKCCKSQRVFTHYGQFLTCDCGKSFFDSGDGFYRRSCGEMDITNLVDSFNYECHECGNKEPLHGNKVCDVCGSDHIHIRTDD</sequence>
<organism evidence="1 2">
    <name type="scientific">Enterobacter phage KKP_3711</name>
    <dbReference type="NCBI Taxonomy" id="3109398"/>
    <lineage>
        <taxon>Viruses</taxon>
        <taxon>Duplodnaviria</taxon>
        <taxon>Heunggongvirae</taxon>
        <taxon>Uroviricota</taxon>
        <taxon>Caudoviricetes</taxon>
        <taxon>Demerecviridae</taxon>
        <taxon>Markadamsvirinae</taxon>
    </lineage>
</organism>
<accession>A0AAX4Q3T1</accession>
<dbReference type="Proteomes" id="UP001437386">
    <property type="component" value="Segment"/>
</dbReference>
<reference evidence="1 2" key="1">
    <citation type="submission" date="2024-04" db="EMBL/GenBank/DDBJ databases">
        <authorList>
            <person name="Wojcicki M."/>
            <person name="Srednicka P."/>
            <person name="Shymialevich D."/>
            <person name="Sokolowska B."/>
        </authorList>
    </citation>
    <scope>NUCLEOTIDE SEQUENCE [LARGE SCALE GENOMIC DNA]</scope>
</reference>
<proteinExistence type="predicted"/>
<name>A0AAX4Q3T1_9CAUD</name>
<evidence type="ECO:0000313" key="1">
    <source>
        <dbReference type="EMBL" id="XAG95769.1"/>
    </source>
</evidence>
<keyword evidence="2" id="KW-1185">Reference proteome</keyword>
<protein>
    <submittedName>
        <fullName evidence="1">Uncharacterized protein</fullName>
    </submittedName>
</protein>
<dbReference type="EMBL" id="PP579741">
    <property type="protein sequence ID" value="XAG95769.1"/>
    <property type="molecule type" value="Genomic_DNA"/>
</dbReference>